<feature type="transmembrane region" description="Helical" evidence="1">
    <location>
        <begin position="67"/>
        <end position="90"/>
    </location>
</feature>
<gene>
    <name evidence="2" type="ORF">CXY01_34990</name>
</gene>
<proteinExistence type="predicted"/>
<feature type="transmembrane region" description="Helical" evidence="1">
    <location>
        <begin position="34"/>
        <end position="55"/>
    </location>
</feature>
<feature type="transmembrane region" description="Helical" evidence="1">
    <location>
        <begin position="208"/>
        <end position="232"/>
    </location>
</feature>
<dbReference type="Pfam" id="PF07099">
    <property type="entry name" value="DUF1361"/>
    <property type="match status" value="1"/>
</dbReference>
<feature type="transmembrane region" description="Helical" evidence="1">
    <location>
        <begin position="110"/>
        <end position="138"/>
    </location>
</feature>
<reference evidence="2 3" key="1">
    <citation type="submission" date="2019-07" db="EMBL/GenBank/DDBJ databases">
        <title>Whole genome shotgun sequence of Cellulomonas xylanilytica NBRC 101102.</title>
        <authorList>
            <person name="Hosoyama A."/>
            <person name="Uohara A."/>
            <person name="Ohji S."/>
            <person name="Ichikawa N."/>
        </authorList>
    </citation>
    <scope>NUCLEOTIDE SEQUENCE [LARGE SCALE GENOMIC DNA]</scope>
    <source>
        <strain evidence="2 3">NBRC 101102</strain>
    </source>
</reference>
<keyword evidence="1" id="KW-0472">Membrane</keyword>
<accession>A0A510V7X3</accession>
<protein>
    <recommendedName>
        <fullName evidence="4">DUF1361 domain-containing protein</fullName>
    </recommendedName>
</protein>
<evidence type="ECO:0008006" key="4">
    <source>
        <dbReference type="Google" id="ProtNLM"/>
    </source>
</evidence>
<evidence type="ECO:0000313" key="2">
    <source>
        <dbReference type="EMBL" id="GEK22979.1"/>
    </source>
</evidence>
<comment type="caution">
    <text evidence="2">The sequence shown here is derived from an EMBL/GenBank/DDBJ whole genome shotgun (WGS) entry which is preliminary data.</text>
</comment>
<feature type="transmembrane region" description="Helical" evidence="1">
    <location>
        <begin position="150"/>
        <end position="169"/>
    </location>
</feature>
<name>A0A510V7X3_9CELL</name>
<keyword evidence="3" id="KW-1185">Reference proteome</keyword>
<sequence>MLTSLILGVVLMNVLALALVVARSRVYRTPLYRPMLLNLALSVAPLLVLVGGLALTVTAGLVVPRPVVVALLVLVGLVWLLLLPNAGYLITELNLSHRRDGDGVPMWFDVVLVISLAMSGVLNTVLNVFAAQLVWVLQVHGDEAAPLQSLDARLIVVAILVLVSFGMYLGRSVRLNSWDVRHPRSLVTKVVDHLRGPGAVGTLLGFTFLHALFLGIIYLVVVGPVVAGLIALEQAR</sequence>
<organism evidence="2 3">
    <name type="scientific">Cellulomonas xylanilytica</name>
    <dbReference type="NCBI Taxonomy" id="233583"/>
    <lineage>
        <taxon>Bacteria</taxon>
        <taxon>Bacillati</taxon>
        <taxon>Actinomycetota</taxon>
        <taxon>Actinomycetes</taxon>
        <taxon>Micrococcales</taxon>
        <taxon>Cellulomonadaceae</taxon>
        <taxon>Cellulomonas</taxon>
    </lineage>
</organism>
<keyword evidence="1" id="KW-1133">Transmembrane helix</keyword>
<evidence type="ECO:0000313" key="3">
    <source>
        <dbReference type="Proteomes" id="UP000321118"/>
    </source>
</evidence>
<evidence type="ECO:0000256" key="1">
    <source>
        <dbReference type="SAM" id="Phobius"/>
    </source>
</evidence>
<dbReference type="InterPro" id="IPR009793">
    <property type="entry name" value="DUF1361"/>
</dbReference>
<dbReference type="Proteomes" id="UP000321118">
    <property type="component" value="Unassembled WGS sequence"/>
</dbReference>
<dbReference type="RefSeq" id="WP_186813447.1">
    <property type="nucleotide sequence ID" value="NZ_BJUB01000012.1"/>
</dbReference>
<keyword evidence="1" id="KW-0812">Transmembrane</keyword>
<dbReference type="AlphaFoldDB" id="A0A510V7X3"/>
<dbReference type="EMBL" id="BJUB01000012">
    <property type="protein sequence ID" value="GEK22979.1"/>
    <property type="molecule type" value="Genomic_DNA"/>
</dbReference>